<feature type="region of interest" description="Disordered" evidence="1">
    <location>
        <begin position="27"/>
        <end position="64"/>
    </location>
</feature>
<protein>
    <submittedName>
        <fullName evidence="2">Uncharacterized protein</fullName>
    </submittedName>
</protein>
<dbReference type="EMBL" id="CYKH01000071">
    <property type="protein sequence ID" value="CUE68795.1"/>
    <property type="molecule type" value="Genomic_DNA"/>
</dbReference>
<name>A0A0S4IKT0_BODSA</name>
<feature type="region of interest" description="Disordered" evidence="1">
    <location>
        <begin position="89"/>
        <end position="113"/>
    </location>
</feature>
<evidence type="ECO:0000256" key="1">
    <source>
        <dbReference type="SAM" id="MobiDB-lite"/>
    </source>
</evidence>
<dbReference type="AlphaFoldDB" id="A0A0S4IKT0"/>
<feature type="compositionally biased region" description="Basic and acidic residues" evidence="1">
    <location>
        <begin position="281"/>
        <end position="294"/>
    </location>
</feature>
<reference evidence="3" key="1">
    <citation type="submission" date="2015-09" db="EMBL/GenBank/DDBJ databases">
        <authorList>
            <consortium name="Pathogen Informatics"/>
        </authorList>
    </citation>
    <scope>NUCLEOTIDE SEQUENCE [LARGE SCALE GENOMIC DNA]</scope>
    <source>
        <strain evidence="3">Lake Konstanz</strain>
    </source>
</reference>
<proteinExistence type="predicted"/>
<feature type="region of interest" description="Disordered" evidence="1">
    <location>
        <begin position="281"/>
        <end position="336"/>
    </location>
</feature>
<evidence type="ECO:0000313" key="2">
    <source>
        <dbReference type="EMBL" id="CUE68795.1"/>
    </source>
</evidence>
<keyword evidence="3" id="KW-1185">Reference proteome</keyword>
<dbReference type="Proteomes" id="UP000051952">
    <property type="component" value="Unassembled WGS sequence"/>
</dbReference>
<dbReference type="VEuPathDB" id="TriTrypDB:BSAL_51830"/>
<organism evidence="2 3">
    <name type="scientific">Bodo saltans</name>
    <name type="common">Flagellated protozoan</name>
    <dbReference type="NCBI Taxonomy" id="75058"/>
    <lineage>
        <taxon>Eukaryota</taxon>
        <taxon>Discoba</taxon>
        <taxon>Euglenozoa</taxon>
        <taxon>Kinetoplastea</taxon>
        <taxon>Metakinetoplastina</taxon>
        <taxon>Eubodonida</taxon>
        <taxon>Bodonidae</taxon>
        <taxon>Bodo</taxon>
    </lineage>
</organism>
<evidence type="ECO:0000313" key="3">
    <source>
        <dbReference type="Proteomes" id="UP000051952"/>
    </source>
</evidence>
<sequence>MAFWFAGAASTGAPKEFQRGEPITGKFHNGSRHPSHLDHGTLAPSAGSRAHGKRRPGFGDSYADGDQVSQLLAFNDAPPRVQQDQCATPRHARLREHSSHLSTDLHPLEPPRAYGVRVFKTPTRGSTTTASSISATPLASADQSLDNAYAYTPRRGGGGGAPAPYASDINNVPAVPYIGMRRKIDEPRAQNTHDGDAFVLKRSRTPPAGAKYKETSAEGFGVLLASSLKSRANPQMVPSSRYGKLAAQKAEQAILEQRFTQELAVEQSIQEKSIRAYAHEKRRMEEHQQPERLTGRSRCSTPPATVRVPFALNYPTPKDTVGKRLSAGLSPKRWVR</sequence>
<accession>A0A0S4IKT0</accession>
<gene>
    <name evidence="2" type="ORF">BSAL_51830</name>
</gene>